<accession>A0A2N5W4I6</accession>
<dbReference type="Proteomes" id="UP000235388">
    <property type="component" value="Unassembled WGS sequence"/>
</dbReference>
<comment type="caution">
    <text evidence="1">The sequence shown here is derived from an EMBL/GenBank/DDBJ whole genome shotgun (WGS) entry which is preliminary data.</text>
</comment>
<evidence type="ECO:0000313" key="1">
    <source>
        <dbReference type="EMBL" id="PLW57149.1"/>
    </source>
</evidence>
<proteinExistence type="predicted"/>
<keyword evidence="2" id="KW-1185">Reference proteome</keyword>
<protein>
    <submittedName>
        <fullName evidence="1">Uncharacterized protein</fullName>
    </submittedName>
</protein>
<reference evidence="1 2" key="1">
    <citation type="submission" date="2017-11" db="EMBL/GenBank/DDBJ databases">
        <title>De novo assembly and phasing of dikaryotic genomes from two isolates of Puccinia coronata f. sp. avenae, the causal agent of oat crown rust.</title>
        <authorList>
            <person name="Miller M.E."/>
            <person name="Zhang Y."/>
            <person name="Omidvar V."/>
            <person name="Sperschneider J."/>
            <person name="Schwessinger B."/>
            <person name="Raley C."/>
            <person name="Palmer J.M."/>
            <person name="Garnica D."/>
            <person name="Upadhyaya N."/>
            <person name="Rathjen J."/>
            <person name="Taylor J.M."/>
            <person name="Park R.F."/>
            <person name="Dodds P.N."/>
            <person name="Hirsch C.D."/>
            <person name="Kianian S.F."/>
            <person name="Figueroa M."/>
        </authorList>
    </citation>
    <scope>NUCLEOTIDE SEQUENCE [LARGE SCALE GENOMIC DNA]</scope>
    <source>
        <strain evidence="1">12NC29</strain>
    </source>
</reference>
<evidence type="ECO:0000313" key="2">
    <source>
        <dbReference type="Proteomes" id="UP000235388"/>
    </source>
</evidence>
<dbReference type="AlphaFoldDB" id="A0A2N5W4I6"/>
<dbReference type="EMBL" id="PGCJ01000014">
    <property type="protein sequence ID" value="PLW57149.1"/>
    <property type="molecule type" value="Genomic_DNA"/>
</dbReference>
<organism evidence="1 2">
    <name type="scientific">Puccinia coronata f. sp. avenae</name>
    <dbReference type="NCBI Taxonomy" id="200324"/>
    <lineage>
        <taxon>Eukaryota</taxon>
        <taxon>Fungi</taxon>
        <taxon>Dikarya</taxon>
        <taxon>Basidiomycota</taxon>
        <taxon>Pucciniomycotina</taxon>
        <taxon>Pucciniomycetes</taxon>
        <taxon>Pucciniales</taxon>
        <taxon>Pucciniaceae</taxon>
        <taxon>Puccinia</taxon>
    </lineage>
</organism>
<name>A0A2N5W4I6_9BASI</name>
<gene>
    <name evidence="1" type="ORF">PCANC_01938</name>
</gene>
<sequence>MLQEVPVVPASGTLGTLQVVLGVAQGTLFCKKKTGGTRTPKTNCIDPRPAAQTPAPVCNTRVRVVEIGKNGLGVTRVDDSVVI</sequence>